<feature type="region of interest" description="Disordered" evidence="1">
    <location>
        <begin position="342"/>
        <end position="366"/>
    </location>
</feature>
<organism evidence="4">
    <name type="scientific">uncultured Caudovirales phage</name>
    <dbReference type="NCBI Taxonomy" id="2100421"/>
    <lineage>
        <taxon>Viruses</taxon>
        <taxon>Duplodnaviria</taxon>
        <taxon>Heunggongvirae</taxon>
        <taxon>Uroviricota</taxon>
        <taxon>Caudoviricetes</taxon>
        <taxon>Peduoviridae</taxon>
        <taxon>Maltschvirus</taxon>
        <taxon>Maltschvirus maltsch</taxon>
    </lineage>
</organism>
<dbReference type="SUPFAM" id="SSF52540">
    <property type="entry name" value="P-loop containing nucleoside triphosphate hydrolases"/>
    <property type="match status" value="1"/>
</dbReference>
<dbReference type="GO" id="GO:0016787">
    <property type="term" value="F:hydrolase activity"/>
    <property type="evidence" value="ECO:0007669"/>
    <property type="project" value="InterPro"/>
</dbReference>
<feature type="compositionally biased region" description="Basic and acidic residues" evidence="1">
    <location>
        <begin position="342"/>
        <end position="356"/>
    </location>
</feature>
<dbReference type="Gene3D" id="3.40.50.300">
    <property type="entry name" value="P-loop containing nucleotide triphosphate hydrolases"/>
    <property type="match status" value="2"/>
</dbReference>
<proteinExistence type="predicted"/>
<dbReference type="Pfam" id="PF00271">
    <property type="entry name" value="Helicase_C"/>
    <property type="match status" value="1"/>
</dbReference>
<dbReference type="GO" id="GO:0005524">
    <property type="term" value="F:ATP binding"/>
    <property type="evidence" value="ECO:0007669"/>
    <property type="project" value="InterPro"/>
</dbReference>
<accession>A0A6J5KK55</accession>
<dbReference type="PROSITE" id="PS51194">
    <property type="entry name" value="HELICASE_CTER"/>
    <property type="match status" value="1"/>
</dbReference>
<dbReference type="InterPro" id="IPR014001">
    <property type="entry name" value="Helicase_ATP-bd"/>
</dbReference>
<dbReference type="InterPro" id="IPR006935">
    <property type="entry name" value="Helicase/UvrB_N"/>
</dbReference>
<evidence type="ECO:0000259" key="3">
    <source>
        <dbReference type="PROSITE" id="PS51194"/>
    </source>
</evidence>
<evidence type="ECO:0000259" key="2">
    <source>
        <dbReference type="PROSITE" id="PS51192"/>
    </source>
</evidence>
<dbReference type="Pfam" id="PF04851">
    <property type="entry name" value="ResIII"/>
    <property type="match status" value="1"/>
</dbReference>
<dbReference type="GO" id="GO:0003677">
    <property type="term" value="F:DNA binding"/>
    <property type="evidence" value="ECO:0007669"/>
    <property type="project" value="InterPro"/>
</dbReference>
<reference evidence="4" key="1">
    <citation type="submission" date="2020-04" db="EMBL/GenBank/DDBJ databases">
        <authorList>
            <person name="Chiriac C."/>
            <person name="Salcher M."/>
            <person name="Ghai R."/>
            <person name="Kavagutti S V."/>
        </authorList>
    </citation>
    <scope>NUCLEOTIDE SEQUENCE</scope>
</reference>
<dbReference type="InterPro" id="IPR027417">
    <property type="entry name" value="P-loop_NTPase"/>
</dbReference>
<dbReference type="PANTHER" id="PTHR47396:SF1">
    <property type="entry name" value="ATP-DEPENDENT HELICASE IRC3-RELATED"/>
    <property type="match status" value="1"/>
</dbReference>
<evidence type="ECO:0000313" key="4">
    <source>
        <dbReference type="EMBL" id="CAB4121885.1"/>
    </source>
</evidence>
<protein>
    <submittedName>
        <fullName evidence="4">HELICc domain containing protein</fullName>
    </submittedName>
</protein>
<dbReference type="SMART" id="SM00487">
    <property type="entry name" value="DEXDc"/>
    <property type="match status" value="1"/>
</dbReference>
<dbReference type="SMART" id="SM00490">
    <property type="entry name" value="HELICc"/>
    <property type="match status" value="1"/>
</dbReference>
<evidence type="ECO:0000256" key="1">
    <source>
        <dbReference type="SAM" id="MobiDB-lite"/>
    </source>
</evidence>
<dbReference type="InterPro" id="IPR050742">
    <property type="entry name" value="Helicase_Restrict-Modif_Enz"/>
</dbReference>
<gene>
    <name evidence="4" type="ORF">UFOVP16_20</name>
</gene>
<dbReference type="InterPro" id="IPR001650">
    <property type="entry name" value="Helicase_C-like"/>
</dbReference>
<dbReference type="PROSITE" id="PS51192">
    <property type="entry name" value="HELICASE_ATP_BIND_1"/>
    <property type="match status" value="1"/>
</dbReference>
<name>A0A6J5KK55_9CAUD</name>
<dbReference type="PANTHER" id="PTHR47396">
    <property type="entry name" value="TYPE I RESTRICTION ENZYME ECOKI R PROTEIN"/>
    <property type="match status" value="1"/>
</dbReference>
<feature type="domain" description="Helicase C-terminal" evidence="3">
    <location>
        <begin position="217"/>
        <end position="355"/>
    </location>
</feature>
<dbReference type="EMBL" id="LR796155">
    <property type="protein sequence ID" value="CAB4121885.1"/>
    <property type="molecule type" value="Genomic_DNA"/>
</dbReference>
<sequence>MIALRPYQEKLVTDTRANFLAGLARQLLVLPTGGGKTVCFSFMAGAARAKGLTVWILAHRVELLEQISSTLRAFGISHGVIAPGYLGARREQVQVASVFTLARRLDHYAKPDLIIVDEAHHAIGKSTWGAVIKANPQAKLLGVTATPIRLAGEGLDDLFDVMVQGPTVRNLIDLGALSPYRLFAPKGVDLSSVHSRMGDFVRGELATAMNKPSITGDAVGHYKKLAMGKRAVAFCVSVEHAESVAEQFKAAGIPAASIDGSMDKVLRKSVLASFSAGEIRVLTSCDLISEGFDVPAIEVAILLRPTQSLGLYLQQVGRALRVFPGKAEALILDHAGNVNRHGLPDDDRDWTLEGREKKRGSKPSAVPVKSCPNCFATVASIATHCRCGHAFASAPREVEQVAGELQEVDPDVQRREQRVQQGRAQSETDLVALGRSRGMKRPELWARHVLRARKAKQMGMLG</sequence>
<feature type="domain" description="Helicase ATP-binding" evidence="2">
    <location>
        <begin position="17"/>
        <end position="165"/>
    </location>
</feature>